<sequence length="309" mass="35538">MITTIFSKSRPFNYILVTALLILCFFLYQLKDVASIDTGMEIATKGMLLLVLIASLFISNFITKKNGLSKDNTFPFLFFFSFLILFPTTLGTSTLIISNFFVLLALRRLISLQSLVTPKEKIFDASLWIFIASLFHFWSILFIILVFVSIILHVARDYRNWVLPYIAFFTVAIIFLLFAFIFDKTLVYNLLEKAYISFDFNYFTNKFQNIALSIYVAITALFLFTQILTLPSKPLIHHNSYKKIIIAFFIGFAVYVVSPDKNNSILIYTFMPLAVMATGYFEVNQTNWTKEATAILVVGLSFLSFFLQL</sequence>
<feature type="transmembrane region" description="Helical" evidence="1">
    <location>
        <begin position="127"/>
        <end position="155"/>
    </location>
</feature>
<keyword evidence="1" id="KW-0472">Membrane</keyword>
<organism evidence="2 3">
    <name type="scientific">Flavobacterium arsenatis</name>
    <dbReference type="NCBI Taxonomy" id="1484332"/>
    <lineage>
        <taxon>Bacteria</taxon>
        <taxon>Pseudomonadati</taxon>
        <taxon>Bacteroidota</taxon>
        <taxon>Flavobacteriia</taxon>
        <taxon>Flavobacteriales</taxon>
        <taxon>Flavobacteriaceae</taxon>
        <taxon>Flavobacterium</taxon>
    </lineage>
</organism>
<name>A0ABU1TSA0_9FLAO</name>
<evidence type="ECO:0000313" key="2">
    <source>
        <dbReference type="EMBL" id="MDR6968734.1"/>
    </source>
</evidence>
<feature type="transmembrane region" description="Helical" evidence="1">
    <location>
        <begin position="264"/>
        <end position="281"/>
    </location>
</feature>
<evidence type="ECO:0000313" key="3">
    <source>
        <dbReference type="Proteomes" id="UP001255185"/>
    </source>
</evidence>
<feature type="transmembrane region" description="Helical" evidence="1">
    <location>
        <begin position="241"/>
        <end position="258"/>
    </location>
</feature>
<proteinExistence type="predicted"/>
<dbReference type="RefSeq" id="WP_310027339.1">
    <property type="nucleotide sequence ID" value="NZ_JAVDVI010000012.1"/>
</dbReference>
<gene>
    <name evidence="2" type="ORF">J2X31_002760</name>
</gene>
<feature type="transmembrane region" description="Helical" evidence="1">
    <location>
        <begin position="12"/>
        <end position="30"/>
    </location>
</feature>
<reference evidence="2 3" key="1">
    <citation type="submission" date="2023-07" db="EMBL/GenBank/DDBJ databases">
        <title>Sorghum-associated microbial communities from plants grown in Nebraska, USA.</title>
        <authorList>
            <person name="Schachtman D."/>
        </authorList>
    </citation>
    <scope>NUCLEOTIDE SEQUENCE [LARGE SCALE GENOMIC DNA]</scope>
    <source>
        <strain evidence="2 3">3773</strain>
    </source>
</reference>
<dbReference type="Proteomes" id="UP001255185">
    <property type="component" value="Unassembled WGS sequence"/>
</dbReference>
<feature type="transmembrane region" description="Helical" evidence="1">
    <location>
        <begin position="42"/>
        <end position="62"/>
    </location>
</feature>
<feature type="transmembrane region" description="Helical" evidence="1">
    <location>
        <begin position="162"/>
        <end position="182"/>
    </location>
</feature>
<keyword evidence="3" id="KW-1185">Reference proteome</keyword>
<keyword evidence="1" id="KW-1133">Transmembrane helix</keyword>
<dbReference type="EMBL" id="JAVDVI010000012">
    <property type="protein sequence ID" value="MDR6968734.1"/>
    <property type="molecule type" value="Genomic_DNA"/>
</dbReference>
<protein>
    <recommendedName>
        <fullName evidence="4">Beta-carotene 15,15'-monooxygenase</fullName>
    </recommendedName>
</protein>
<comment type="caution">
    <text evidence="2">The sequence shown here is derived from an EMBL/GenBank/DDBJ whole genome shotgun (WGS) entry which is preliminary data.</text>
</comment>
<evidence type="ECO:0008006" key="4">
    <source>
        <dbReference type="Google" id="ProtNLM"/>
    </source>
</evidence>
<feature type="transmembrane region" description="Helical" evidence="1">
    <location>
        <begin position="210"/>
        <end position="229"/>
    </location>
</feature>
<keyword evidence="1" id="KW-0812">Transmembrane</keyword>
<evidence type="ECO:0000256" key="1">
    <source>
        <dbReference type="SAM" id="Phobius"/>
    </source>
</evidence>
<accession>A0ABU1TSA0</accession>
<feature type="transmembrane region" description="Helical" evidence="1">
    <location>
        <begin position="74"/>
        <end position="107"/>
    </location>
</feature>